<protein>
    <recommendedName>
        <fullName evidence="2">Protein kinase domain-containing protein</fullName>
    </recommendedName>
</protein>
<dbReference type="Proteomes" id="UP000323000">
    <property type="component" value="Chromosome 1"/>
</dbReference>
<dbReference type="Pfam" id="PF00069">
    <property type="entry name" value="Pkinase"/>
    <property type="match status" value="1"/>
</dbReference>
<feature type="domain" description="Protein kinase" evidence="2">
    <location>
        <begin position="101"/>
        <end position="355"/>
    </location>
</feature>
<dbReference type="InterPro" id="IPR051564">
    <property type="entry name" value="LRR_receptor-like_kinase"/>
</dbReference>
<dbReference type="InterPro" id="IPR011009">
    <property type="entry name" value="Kinase-like_dom_sf"/>
</dbReference>
<evidence type="ECO:0000313" key="3">
    <source>
        <dbReference type="EMBL" id="TXG74324.1"/>
    </source>
</evidence>
<dbReference type="AlphaFoldDB" id="A0A5C7IZH3"/>
<dbReference type="GO" id="GO:0004672">
    <property type="term" value="F:protein kinase activity"/>
    <property type="evidence" value="ECO:0007669"/>
    <property type="project" value="InterPro"/>
</dbReference>
<keyword evidence="4" id="KW-1185">Reference proteome</keyword>
<feature type="region of interest" description="Disordered" evidence="1">
    <location>
        <begin position="126"/>
        <end position="152"/>
    </location>
</feature>
<feature type="compositionally biased region" description="Polar residues" evidence="1">
    <location>
        <begin position="126"/>
        <end position="136"/>
    </location>
</feature>
<sequence length="355" mass="39527">MGAWSPWIVIADGTKTLEVDIAIKCHCYLARTKTKVTDPWKLHKKEQLSLESRESCQEDQMALPKKKPHVFKPAFTLPPKLRSLVDELPQWDDQGTVIGNYKSFGFISNPNFLGVCSRTSNVVESDSLQLPPSSEEPTSEFDPTDSGSDLEEDGNRVYNRSFGCECNLVEGHKCTNSTFNDEPTLHDFAKTSLPERMMEIVEPSLLLEVTTDNNNVENFARFHGQGRVRMEECLVCVLRMGVLCSMVSLADQMEMADVAKLCAIRESGGLIDDNKFPEQSNVLLDNDLVTHVSDFGLAEYLSDHLGNTTHGTQSSSMGIKGTFGYVSPEYGMGSDMSMPGDIYSYGILLLEMFME</sequence>
<name>A0A5C7IZH3_9ROSI</name>
<dbReference type="EMBL" id="VAHF01000001">
    <property type="protein sequence ID" value="TXG74324.1"/>
    <property type="molecule type" value="Genomic_DNA"/>
</dbReference>
<evidence type="ECO:0000256" key="1">
    <source>
        <dbReference type="SAM" id="MobiDB-lite"/>
    </source>
</evidence>
<dbReference type="PANTHER" id="PTHR48055:SF55">
    <property type="entry name" value="PROTEIN KINASE DOMAIN-CONTAINING PROTEIN"/>
    <property type="match status" value="1"/>
</dbReference>
<evidence type="ECO:0000259" key="2">
    <source>
        <dbReference type="PROSITE" id="PS50011"/>
    </source>
</evidence>
<dbReference type="InterPro" id="IPR000719">
    <property type="entry name" value="Prot_kinase_dom"/>
</dbReference>
<evidence type="ECO:0000313" key="4">
    <source>
        <dbReference type="Proteomes" id="UP000323000"/>
    </source>
</evidence>
<gene>
    <name evidence="3" type="ORF">EZV62_002903</name>
</gene>
<proteinExistence type="predicted"/>
<reference evidence="4" key="1">
    <citation type="journal article" date="2019" name="Gigascience">
        <title>De novo genome assembly of the endangered Acer yangbiense, a plant species with extremely small populations endemic to Yunnan Province, China.</title>
        <authorList>
            <person name="Yang J."/>
            <person name="Wariss H.M."/>
            <person name="Tao L."/>
            <person name="Zhang R."/>
            <person name="Yun Q."/>
            <person name="Hollingsworth P."/>
            <person name="Dao Z."/>
            <person name="Luo G."/>
            <person name="Guo H."/>
            <person name="Ma Y."/>
            <person name="Sun W."/>
        </authorList>
    </citation>
    <scope>NUCLEOTIDE SEQUENCE [LARGE SCALE GENOMIC DNA]</scope>
    <source>
        <strain evidence="4">cv. Malutang</strain>
    </source>
</reference>
<dbReference type="PROSITE" id="PS50011">
    <property type="entry name" value="PROTEIN_KINASE_DOM"/>
    <property type="match status" value="1"/>
</dbReference>
<dbReference type="GO" id="GO:0016020">
    <property type="term" value="C:membrane"/>
    <property type="evidence" value="ECO:0007669"/>
    <property type="project" value="TreeGrafter"/>
</dbReference>
<dbReference type="OrthoDB" id="1103805at2759"/>
<dbReference type="GO" id="GO:0005524">
    <property type="term" value="F:ATP binding"/>
    <property type="evidence" value="ECO:0007669"/>
    <property type="project" value="InterPro"/>
</dbReference>
<dbReference type="PANTHER" id="PTHR48055">
    <property type="entry name" value="LEUCINE-RICH REPEAT RECEPTOR PROTEIN KINASE EMS1"/>
    <property type="match status" value="1"/>
</dbReference>
<organism evidence="3 4">
    <name type="scientific">Acer yangbiense</name>
    <dbReference type="NCBI Taxonomy" id="1000413"/>
    <lineage>
        <taxon>Eukaryota</taxon>
        <taxon>Viridiplantae</taxon>
        <taxon>Streptophyta</taxon>
        <taxon>Embryophyta</taxon>
        <taxon>Tracheophyta</taxon>
        <taxon>Spermatophyta</taxon>
        <taxon>Magnoliopsida</taxon>
        <taxon>eudicotyledons</taxon>
        <taxon>Gunneridae</taxon>
        <taxon>Pentapetalae</taxon>
        <taxon>rosids</taxon>
        <taxon>malvids</taxon>
        <taxon>Sapindales</taxon>
        <taxon>Sapindaceae</taxon>
        <taxon>Hippocastanoideae</taxon>
        <taxon>Acereae</taxon>
        <taxon>Acer</taxon>
    </lineage>
</organism>
<dbReference type="SUPFAM" id="SSF56112">
    <property type="entry name" value="Protein kinase-like (PK-like)"/>
    <property type="match status" value="1"/>
</dbReference>
<accession>A0A5C7IZH3</accession>
<comment type="caution">
    <text evidence="3">The sequence shown here is derived from an EMBL/GenBank/DDBJ whole genome shotgun (WGS) entry which is preliminary data.</text>
</comment>
<feature type="compositionally biased region" description="Acidic residues" evidence="1">
    <location>
        <begin position="137"/>
        <end position="152"/>
    </location>
</feature>
<dbReference type="Gene3D" id="1.10.510.10">
    <property type="entry name" value="Transferase(Phosphotransferase) domain 1"/>
    <property type="match status" value="1"/>
</dbReference>